<dbReference type="InterPro" id="IPR003656">
    <property type="entry name" value="Znf_BED"/>
</dbReference>
<evidence type="ECO:0000256" key="1">
    <source>
        <dbReference type="ARBA" id="ARBA00022723"/>
    </source>
</evidence>
<dbReference type="PROSITE" id="PS51005">
    <property type="entry name" value="NAC"/>
    <property type="match status" value="1"/>
</dbReference>
<evidence type="ECO:0000256" key="7">
    <source>
        <dbReference type="ARBA" id="ARBA00023242"/>
    </source>
</evidence>
<reference evidence="12" key="1">
    <citation type="submission" date="2024-10" db="EMBL/GenBank/DDBJ databases">
        <authorList>
            <person name="Ryan C."/>
        </authorList>
    </citation>
    <scope>NUCLEOTIDE SEQUENCE [LARGE SCALE GENOMIC DNA]</scope>
</reference>
<evidence type="ECO:0000256" key="2">
    <source>
        <dbReference type="ARBA" id="ARBA00022771"/>
    </source>
</evidence>
<keyword evidence="3" id="KW-0862">Zinc</keyword>
<dbReference type="GO" id="GO:0008270">
    <property type="term" value="F:zinc ion binding"/>
    <property type="evidence" value="ECO:0007669"/>
    <property type="project" value="UniProtKB-KW"/>
</dbReference>
<evidence type="ECO:0000313" key="13">
    <source>
        <dbReference type="Proteomes" id="UP001497457"/>
    </source>
</evidence>
<keyword evidence="13" id="KW-1185">Reference proteome</keyword>
<evidence type="ECO:0000259" key="10">
    <source>
        <dbReference type="PROSITE" id="PS50808"/>
    </source>
</evidence>
<proteinExistence type="predicted"/>
<dbReference type="InterPro" id="IPR036236">
    <property type="entry name" value="Znf_C2H2_sf"/>
</dbReference>
<evidence type="ECO:0000256" key="3">
    <source>
        <dbReference type="ARBA" id="ARBA00022833"/>
    </source>
</evidence>
<feature type="compositionally biased region" description="Low complexity" evidence="9">
    <location>
        <begin position="231"/>
        <end position="242"/>
    </location>
</feature>
<keyword evidence="1" id="KW-0479">Metal-binding</keyword>
<feature type="domain" description="BED-type" evidence="10">
    <location>
        <begin position="250"/>
        <end position="309"/>
    </location>
</feature>
<dbReference type="SUPFAM" id="SSF57667">
    <property type="entry name" value="beta-beta-alpha zinc fingers"/>
    <property type="match status" value="1"/>
</dbReference>
<dbReference type="InterPro" id="IPR036093">
    <property type="entry name" value="NAC_dom_sf"/>
</dbReference>
<dbReference type="InterPro" id="IPR053031">
    <property type="entry name" value="Cuticle_assoc_protein"/>
</dbReference>
<dbReference type="Gene3D" id="2.170.150.80">
    <property type="entry name" value="NAC domain"/>
    <property type="match status" value="2"/>
</dbReference>
<feature type="compositionally biased region" description="Polar residues" evidence="9">
    <location>
        <begin position="162"/>
        <end position="177"/>
    </location>
</feature>
<evidence type="ECO:0000313" key="12">
    <source>
        <dbReference type="EMBL" id="CAL4891420.1"/>
    </source>
</evidence>
<feature type="domain" description="NAC" evidence="11">
    <location>
        <begin position="8"/>
        <end position="151"/>
    </location>
</feature>
<evidence type="ECO:0000256" key="6">
    <source>
        <dbReference type="ARBA" id="ARBA00023163"/>
    </source>
</evidence>
<dbReference type="SMART" id="SM00614">
    <property type="entry name" value="ZnF_BED"/>
    <property type="match status" value="2"/>
</dbReference>
<dbReference type="Proteomes" id="UP001497457">
    <property type="component" value="Chromosome 10rd"/>
</dbReference>
<evidence type="ECO:0000256" key="5">
    <source>
        <dbReference type="ARBA" id="ARBA00023125"/>
    </source>
</evidence>
<evidence type="ECO:0000256" key="8">
    <source>
        <dbReference type="PROSITE-ProRule" id="PRU00027"/>
    </source>
</evidence>
<dbReference type="EMBL" id="OZ075120">
    <property type="protein sequence ID" value="CAL4891420.1"/>
    <property type="molecule type" value="Genomic_DNA"/>
</dbReference>
<keyword evidence="4" id="KW-0805">Transcription regulation</keyword>
<dbReference type="PANTHER" id="PTHR34396:SF27">
    <property type="entry name" value="OS08G0208700 PROTEIN"/>
    <property type="match status" value="1"/>
</dbReference>
<dbReference type="InterPro" id="IPR003441">
    <property type="entry name" value="NAC-dom"/>
</dbReference>
<keyword evidence="2 8" id="KW-0863">Zinc-finger</keyword>
<accession>A0ABC8VIG0</accession>
<protein>
    <submittedName>
        <fullName evidence="12">Uncharacterized protein</fullName>
    </submittedName>
</protein>
<keyword evidence="6" id="KW-0804">Transcription</keyword>
<dbReference type="GO" id="GO:0003677">
    <property type="term" value="F:DNA binding"/>
    <property type="evidence" value="ECO:0007669"/>
    <property type="project" value="UniProtKB-KW"/>
</dbReference>
<feature type="domain" description="BED-type" evidence="10">
    <location>
        <begin position="487"/>
        <end position="547"/>
    </location>
</feature>
<evidence type="ECO:0000256" key="4">
    <source>
        <dbReference type="ARBA" id="ARBA00023015"/>
    </source>
</evidence>
<dbReference type="PROSITE" id="PS50808">
    <property type="entry name" value="ZF_BED"/>
    <property type="match status" value="2"/>
</dbReference>
<feature type="region of interest" description="Disordered" evidence="9">
    <location>
        <begin position="228"/>
        <end position="253"/>
    </location>
</feature>
<evidence type="ECO:0000256" key="9">
    <source>
        <dbReference type="SAM" id="MobiDB-lite"/>
    </source>
</evidence>
<keyword evidence="5" id="KW-0238">DNA-binding</keyword>
<dbReference type="PANTHER" id="PTHR34396">
    <property type="entry name" value="OS03G0264950 PROTEIN-RELATED"/>
    <property type="match status" value="1"/>
</dbReference>
<dbReference type="Pfam" id="PF02365">
    <property type="entry name" value="NAM"/>
    <property type="match status" value="1"/>
</dbReference>
<dbReference type="SUPFAM" id="SSF101941">
    <property type="entry name" value="NAC domain"/>
    <property type="match status" value="2"/>
</dbReference>
<keyword evidence="7" id="KW-0539">Nucleus</keyword>
<name>A0ABC8VIG0_9POAL</name>
<dbReference type="AlphaFoldDB" id="A0ABC8VIG0"/>
<evidence type="ECO:0000259" key="11">
    <source>
        <dbReference type="PROSITE" id="PS51005"/>
    </source>
</evidence>
<gene>
    <name evidence="12" type="ORF">URODEC1_LOCUS3783</name>
</gene>
<sequence length="574" mass="65846">MAIHDDAAATARLINGAIEEVCNRGRCEERKREHYPLYSHAVPQVNARLADLDPWHLPLRFLIKESWKSRRTHSGYWKRVGSTAIRSEGDGSSSPSGSPSYRGWKVTLEFCLKDGTKTDWVMHEYWQNATYKGGPAWFLKENLAICKVFQKCTERGRPSCPHGNTETSVNAKASHSSDMILDSTKEQAREDDDMMRWTELNLMKLYLLTGGERFYLYKEDPGRLLKSVDLGGSESRSGSAERPTGSDAPNGKSKVWQNFTKIYTKDPDVVYAACHRCDKLLSAHSKNGTSHLRNHCEKCSGHNPSTAEDQEMLRQLRAILDTYKQGTVDSMEVNANLDPWELQSTPCYVTSSLGWETHQGCWKEIKKELTAIRMEQLLVPKYLGLRRTLEFHHNNGTKMDWWIMHEYNQVDECRPPHLFLQGDMVFRKVFYYDKAKVTEAFREMDRWLNDQVYCNGEQEELRCCFSGEGVQSEQSRPGKRKRTGASDGSSDVWFNFSKVYTADPDKVYAVCHFCDIVFGGHSKNGTSHLKRHNEKCSSKHHKREEEVWPFELIFKILKEQDSGACTEAGNKEMA</sequence>
<organism evidence="12 13">
    <name type="scientific">Urochloa decumbens</name>
    <dbReference type="NCBI Taxonomy" id="240449"/>
    <lineage>
        <taxon>Eukaryota</taxon>
        <taxon>Viridiplantae</taxon>
        <taxon>Streptophyta</taxon>
        <taxon>Embryophyta</taxon>
        <taxon>Tracheophyta</taxon>
        <taxon>Spermatophyta</taxon>
        <taxon>Magnoliopsida</taxon>
        <taxon>Liliopsida</taxon>
        <taxon>Poales</taxon>
        <taxon>Poaceae</taxon>
        <taxon>PACMAD clade</taxon>
        <taxon>Panicoideae</taxon>
        <taxon>Panicodae</taxon>
        <taxon>Paniceae</taxon>
        <taxon>Melinidinae</taxon>
        <taxon>Urochloa</taxon>
    </lineage>
</organism>
<feature type="region of interest" description="Disordered" evidence="9">
    <location>
        <begin position="157"/>
        <end position="180"/>
    </location>
</feature>